<feature type="region of interest" description="Disordered" evidence="1">
    <location>
        <begin position="234"/>
        <end position="279"/>
    </location>
</feature>
<name>A0A3R7QJM2_PENVA</name>
<evidence type="ECO:0000313" key="2">
    <source>
        <dbReference type="EMBL" id="ROT69621.1"/>
    </source>
</evidence>
<dbReference type="EMBL" id="QCYY01002544">
    <property type="protein sequence ID" value="ROT69621.1"/>
    <property type="molecule type" value="Genomic_DNA"/>
</dbReference>
<evidence type="ECO:0000256" key="1">
    <source>
        <dbReference type="SAM" id="MobiDB-lite"/>
    </source>
</evidence>
<organism evidence="2 3">
    <name type="scientific">Penaeus vannamei</name>
    <name type="common">Whiteleg shrimp</name>
    <name type="synonym">Litopenaeus vannamei</name>
    <dbReference type="NCBI Taxonomy" id="6689"/>
    <lineage>
        <taxon>Eukaryota</taxon>
        <taxon>Metazoa</taxon>
        <taxon>Ecdysozoa</taxon>
        <taxon>Arthropoda</taxon>
        <taxon>Crustacea</taxon>
        <taxon>Multicrustacea</taxon>
        <taxon>Malacostraca</taxon>
        <taxon>Eumalacostraca</taxon>
        <taxon>Eucarida</taxon>
        <taxon>Decapoda</taxon>
        <taxon>Dendrobranchiata</taxon>
        <taxon>Penaeoidea</taxon>
        <taxon>Penaeidae</taxon>
        <taxon>Penaeus</taxon>
    </lineage>
</organism>
<dbReference type="Proteomes" id="UP000283509">
    <property type="component" value="Unassembled WGS sequence"/>
</dbReference>
<keyword evidence="3" id="KW-1185">Reference proteome</keyword>
<protein>
    <submittedName>
        <fullName evidence="2">Putative proline-rich protein 21</fullName>
    </submittedName>
</protein>
<dbReference type="AlphaFoldDB" id="A0A3R7QJM2"/>
<reference evidence="2 3" key="1">
    <citation type="submission" date="2018-04" db="EMBL/GenBank/DDBJ databases">
        <authorList>
            <person name="Zhang X."/>
            <person name="Yuan J."/>
            <person name="Li F."/>
            <person name="Xiang J."/>
        </authorList>
    </citation>
    <scope>NUCLEOTIDE SEQUENCE [LARGE SCALE GENOMIC DNA]</scope>
    <source>
        <tissue evidence="2">Muscle</tissue>
    </source>
</reference>
<evidence type="ECO:0000313" key="3">
    <source>
        <dbReference type="Proteomes" id="UP000283509"/>
    </source>
</evidence>
<gene>
    <name evidence="2" type="ORF">C7M84_012166</name>
</gene>
<comment type="caution">
    <text evidence="2">The sequence shown here is derived from an EMBL/GenBank/DDBJ whole genome shotgun (WGS) entry which is preliminary data.</text>
</comment>
<feature type="compositionally biased region" description="Polar residues" evidence="1">
    <location>
        <begin position="245"/>
        <end position="260"/>
    </location>
</feature>
<feature type="region of interest" description="Disordered" evidence="1">
    <location>
        <begin position="386"/>
        <end position="421"/>
    </location>
</feature>
<reference evidence="2 3" key="2">
    <citation type="submission" date="2019-01" db="EMBL/GenBank/DDBJ databases">
        <title>The decoding of complex shrimp genome reveals the adaptation for benthos swimmer, frequently molting mechanism and breeding impact on genome.</title>
        <authorList>
            <person name="Sun Y."/>
            <person name="Gao Y."/>
            <person name="Yu Y."/>
        </authorList>
    </citation>
    <scope>NUCLEOTIDE SEQUENCE [LARGE SCALE GENOMIC DNA]</scope>
    <source>
        <tissue evidence="2">Muscle</tissue>
    </source>
</reference>
<proteinExistence type="predicted"/>
<sequence length="421" mass="45342">MGPLCLRAPRTACVSVKASRSYQFQESSPPSFPPSLSRLKQCKYSPSGRRDSPRLSLRLTLWITLGLTLAHPWLTLAAILPAHPSDHLWPHLGSTFGSSSRLTLRSLVLTLGQPWLTPRLPLANSAHLGLPRAHPWPNLGCTSAPPTTRSSATLGSPCRLNLTTHPRLIPWPPSAHLDFTLGSSSTHLAAGPHTRAQPLAYTSAHPRPQPRLHLGLTAVRLTSVTLGPLTRTHPRLTSAHLDSPCATSTLDSLPRPSTSAHPRLTRRPQPRRLANPRLTLGSPRLTSWLTSAHLDSTSAHPRLTLGYPRLTLGSRLWLTLANPRLAPRPQLRLPSLTPRPSPSAQPRLTLGSLLVVTLGLTLGSTPGLTLAHPRLTLGSPLAHPRLTLGSPSAHPRLTLGSPSASPWPSPRLTRSPLAHPG</sequence>
<accession>A0A3R7QJM2</accession>